<dbReference type="Proteomes" id="UP000185911">
    <property type="component" value="Unassembled WGS sequence"/>
</dbReference>
<sequence length="37" mass="4254">MSRIKLMLGNRAGLRMGRPAQSKPSPFNKKTRTRRVL</sequence>
<name>A0A1Q8YFC6_9BURK</name>
<reference evidence="2 3" key="1">
    <citation type="submission" date="2017-01" db="EMBL/GenBank/DDBJ databases">
        <title>Genome sequence of Rhodoferax antarcticus ANT.BR, a psychrophilic purple nonsulfur bacterium from an Antarctic microbial mat.</title>
        <authorList>
            <person name="Baker J."/>
            <person name="Riester C."/>
            <person name="Skinner B."/>
            <person name="Newell A."/>
            <person name="Swingley W."/>
            <person name="Madigan M."/>
            <person name="Jung D."/>
            <person name="Asao M."/>
            <person name="Chen M."/>
            <person name="Loughlin P."/>
            <person name="Pan H."/>
            <person name="Lin S."/>
            <person name="Li N."/>
            <person name="Shaw J."/>
            <person name="Prado M."/>
            <person name="Sherman C."/>
            <person name="Li X."/>
            <person name="Tang J."/>
            <person name="Blankenship R."/>
            <person name="Zhao T."/>
            <person name="Touchman J."/>
            <person name="Sattley M."/>
        </authorList>
    </citation>
    <scope>NUCLEOTIDE SEQUENCE [LARGE SCALE GENOMIC DNA]</scope>
    <source>
        <strain evidence="2 3">ANT.BR</strain>
    </source>
</reference>
<accession>A0A1Q8YFC6</accession>
<keyword evidence="3" id="KW-1185">Reference proteome</keyword>
<evidence type="ECO:0000313" key="3">
    <source>
        <dbReference type="Proteomes" id="UP000185911"/>
    </source>
</evidence>
<comment type="caution">
    <text evidence="2">The sequence shown here is derived from an EMBL/GenBank/DDBJ whole genome shotgun (WGS) entry which is preliminary data.</text>
</comment>
<evidence type="ECO:0000313" key="2">
    <source>
        <dbReference type="EMBL" id="OLP06692.1"/>
    </source>
</evidence>
<proteinExistence type="predicted"/>
<protein>
    <submittedName>
        <fullName evidence="2">Uncharacterized protein</fullName>
    </submittedName>
</protein>
<feature type="region of interest" description="Disordered" evidence="1">
    <location>
        <begin position="1"/>
        <end position="37"/>
    </location>
</feature>
<dbReference type="EMBL" id="MSYM01000013">
    <property type="protein sequence ID" value="OLP06692.1"/>
    <property type="molecule type" value="Genomic_DNA"/>
</dbReference>
<organism evidence="2 3">
    <name type="scientific">Rhodoferax antarcticus ANT.BR</name>
    <dbReference type="NCBI Taxonomy" id="1111071"/>
    <lineage>
        <taxon>Bacteria</taxon>
        <taxon>Pseudomonadati</taxon>
        <taxon>Pseudomonadota</taxon>
        <taxon>Betaproteobacteria</taxon>
        <taxon>Burkholderiales</taxon>
        <taxon>Comamonadaceae</taxon>
        <taxon>Rhodoferax</taxon>
    </lineage>
</organism>
<gene>
    <name evidence="2" type="ORF">BLL52_2930</name>
</gene>
<evidence type="ECO:0000256" key="1">
    <source>
        <dbReference type="SAM" id="MobiDB-lite"/>
    </source>
</evidence>
<dbReference type="AlphaFoldDB" id="A0A1Q8YFC6"/>